<keyword evidence="2" id="KW-0812">Transmembrane</keyword>
<sequence length="529" mass="58854">MRRNANSEQRLLDAEVHLKATAQKPIQGVSAYVERCPEAARVLQDLNGRVGLELVYNKKETFAATFSVNLDSVYSHQGIKVYELSRVKGEERNIFRLVVVLHFGDGTTKEFTSKHFQVQSRKKQGQDDDSGSVDNGYCGTPSPENKRKKRKISGGDSSACGSLSSGLNRDSINASEILTDRLVANSAVINELHVTKPIVTQRGDIAYHFKLNKEEHDLPLEEGDIVGFFEDPDGKSHIEKLTHFNTAKAKMAGVITRSAYLEAKAPVEDKDKALDDLVCVIGMVSVKVLGPVKNGERIYASLEHPGVAISQSRVSDAVYSDAFLLGQALESQDAKDDEVNLVQSFVSILLSISSGHVTGAVGDLREHMRNDLKTEVKQIKKKCLRGFRRWLFAGFILAVLLAVLLYQLFAPGTALRYLRCRQGSIEPPSQMWFTFTTSDKQIPRVHGIEFTFDKLKKKMDLNFDAHYYLNLDRCAYGGIRLVGSPLDNREMVRGAEIVAVNQNCTTVYYHAEEWSPYGSGRDIVCTSDP</sequence>
<feature type="transmembrane region" description="Helical" evidence="2">
    <location>
        <begin position="390"/>
        <end position="409"/>
    </location>
</feature>
<dbReference type="OrthoDB" id="5963161at2759"/>
<evidence type="ECO:0000256" key="1">
    <source>
        <dbReference type="SAM" id="MobiDB-lite"/>
    </source>
</evidence>
<gene>
    <name evidence="3" type="ORF">OS493_002608</name>
</gene>
<evidence type="ECO:0000256" key="2">
    <source>
        <dbReference type="SAM" id="Phobius"/>
    </source>
</evidence>
<keyword evidence="4" id="KW-1185">Reference proteome</keyword>
<protein>
    <submittedName>
        <fullName evidence="3">Uncharacterized protein</fullName>
    </submittedName>
</protein>
<organism evidence="3 4">
    <name type="scientific">Desmophyllum pertusum</name>
    <dbReference type="NCBI Taxonomy" id="174260"/>
    <lineage>
        <taxon>Eukaryota</taxon>
        <taxon>Metazoa</taxon>
        <taxon>Cnidaria</taxon>
        <taxon>Anthozoa</taxon>
        <taxon>Hexacorallia</taxon>
        <taxon>Scleractinia</taxon>
        <taxon>Caryophylliina</taxon>
        <taxon>Caryophylliidae</taxon>
        <taxon>Desmophyllum</taxon>
    </lineage>
</organism>
<feature type="region of interest" description="Disordered" evidence="1">
    <location>
        <begin position="115"/>
        <end position="163"/>
    </location>
</feature>
<proteinExistence type="predicted"/>
<dbReference type="AlphaFoldDB" id="A0A9W9YT87"/>
<reference evidence="3" key="1">
    <citation type="submission" date="2023-01" db="EMBL/GenBank/DDBJ databases">
        <title>Genome assembly of the deep-sea coral Lophelia pertusa.</title>
        <authorList>
            <person name="Herrera S."/>
            <person name="Cordes E."/>
        </authorList>
    </citation>
    <scope>NUCLEOTIDE SEQUENCE</scope>
    <source>
        <strain evidence="3">USNM1676648</strain>
        <tissue evidence="3">Polyp</tissue>
    </source>
</reference>
<evidence type="ECO:0000313" key="3">
    <source>
        <dbReference type="EMBL" id="KAJ7365885.1"/>
    </source>
</evidence>
<evidence type="ECO:0000313" key="4">
    <source>
        <dbReference type="Proteomes" id="UP001163046"/>
    </source>
</evidence>
<name>A0A9W9YT87_9CNID</name>
<keyword evidence="2" id="KW-0472">Membrane</keyword>
<dbReference type="EMBL" id="MU827302">
    <property type="protein sequence ID" value="KAJ7365885.1"/>
    <property type="molecule type" value="Genomic_DNA"/>
</dbReference>
<comment type="caution">
    <text evidence="3">The sequence shown here is derived from an EMBL/GenBank/DDBJ whole genome shotgun (WGS) entry which is preliminary data.</text>
</comment>
<dbReference type="Proteomes" id="UP001163046">
    <property type="component" value="Unassembled WGS sequence"/>
</dbReference>
<accession>A0A9W9YT87</accession>
<keyword evidence="2" id="KW-1133">Transmembrane helix</keyword>